<feature type="binding site" evidence="8">
    <location>
        <begin position="50"/>
        <end position="55"/>
    </location>
    <ligand>
        <name>ATP</name>
        <dbReference type="ChEBI" id="CHEBI:30616"/>
    </ligand>
</feature>
<dbReference type="PANTHER" id="PTHR43033:SF1">
    <property type="entry name" value="TRNA(ILE)-LYSIDINE SYNTHASE-RELATED"/>
    <property type="match status" value="1"/>
</dbReference>
<proteinExistence type="inferred from homology"/>
<dbReference type="GO" id="GO:0005524">
    <property type="term" value="F:ATP binding"/>
    <property type="evidence" value="ECO:0007669"/>
    <property type="project" value="UniProtKB-UniRule"/>
</dbReference>
<dbReference type="SUPFAM" id="SSF56037">
    <property type="entry name" value="PheT/TilS domain"/>
    <property type="match status" value="1"/>
</dbReference>
<dbReference type="AlphaFoldDB" id="A0AAQ3LBF3"/>
<evidence type="ECO:0000256" key="2">
    <source>
        <dbReference type="ARBA" id="ARBA00022490"/>
    </source>
</evidence>
<comment type="similarity">
    <text evidence="8">Belongs to the tRNA(Ile)-lysidine synthase family.</text>
</comment>
<dbReference type="RefSeq" id="WP_317833669.1">
    <property type="nucleotide sequence ID" value="NZ_CP136920.1"/>
</dbReference>
<dbReference type="HAMAP" id="MF_01161">
    <property type="entry name" value="tRNA_Ile_lys_synt"/>
    <property type="match status" value="1"/>
</dbReference>
<dbReference type="SMART" id="SM00977">
    <property type="entry name" value="TilS_C"/>
    <property type="match status" value="1"/>
</dbReference>
<evidence type="ECO:0000256" key="4">
    <source>
        <dbReference type="ARBA" id="ARBA00022694"/>
    </source>
</evidence>
<dbReference type="Gene3D" id="3.40.50.620">
    <property type="entry name" value="HUPs"/>
    <property type="match status" value="1"/>
</dbReference>
<dbReference type="InterPro" id="IPR014729">
    <property type="entry name" value="Rossmann-like_a/b/a_fold"/>
</dbReference>
<evidence type="ECO:0000256" key="8">
    <source>
        <dbReference type="HAMAP-Rule" id="MF_01161"/>
    </source>
</evidence>
<keyword evidence="2 8" id="KW-0963">Cytoplasm</keyword>
<comment type="domain">
    <text evidence="8">The N-terminal region contains the highly conserved SGGXDS motif, predicted to be a P-loop motif involved in ATP binding.</text>
</comment>
<dbReference type="EMBL" id="CP136920">
    <property type="protein sequence ID" value="WOO41242.1"/>
    <property type="molecule type" value="Genomic_DNA"/>
</dbReference>
<dbReference type="GO" id="GO:0005737">
    <property type="term" value="C:cytoplasm"/>
    <property type="evidence" value="ECO:0007669"/>
    <property type="project" value="UniProtKB-SubCell"/>
</dbReference>
<evidence type="ECO:0000256" key="1">
    <source>
        <dbReference type="ARBA" id="ARBA00004496"/>
    </source>
</evidence>
<reference evidence="10 11" key="1">
    <citation type="submission" date="2023-10" db="EMBL/GenBank/DDBJ databases">
        <title>Rubellicoccus peritrichatus gen. nov., sp. nov., isolated from an algae of coral reef tank.</title>
        <authorList>
            <person name="Luo J."/>
        </authorList>
    </citation>
    <scope>NUCLEOTIDE SEQUENCE [LARGE SCALE GENOMIC DNA]</scope>
    <source>
        <strain evidence="10 11">CR14</strain>
    </source>
</reference>
<dbReference type="GO" id="GO:0032267">
    <property type="term" value="F:tRNA(Ile)-lysidine synthase activity"/>
    <property type="evidence" value="ECO:0007669"/>
    <property type="project" value="UniProtKB-EC"/>
</dbReference>
<dbReference type="Proteomes" id="UP001304300">
    <property type="component" value="Chromosome"/>
</dbReference>
<dbReference type="NCBIfam" id="TIGR02433">
    <property type="entry name" value="lysidine_TilS_C"/>
    <property type="match status" value="1"/>
</dbReference>
<dbReference type="GO" id="GO:0006400">
    <property type="term" value="P:tRNA modification"/>
    <property type="evidence" value="ECO:0007669"/>
    <property type="project" value="UniProtKB-UniRule"/>
</dbReference>
<dbReference type="InterPro" id="IPR012795">
    <property type="entry name" value="tRNA_Ile_lys_synt_N"/>
</dbReference>
<keyword evidence="5 8" id="KW-0547">Nucleotide-binding</keyword>
<evidence type="ECO:0000259" key="9">
    <source>
        <dbReference type="SMART" id="SM00977"/>
    </source>
</evidence>
<evidence type="ECO:0000256" key="3">
    <source>
        <dbReference type="ARBA" id="ARBA00022598"/>
    </source>
</evidence>
<protein>
    <recommendedName>
        <fullName evidence="8">tRNA(Ile)-lysidine synthase</fullName>
        <ecNumber evidence="8">6.3.4.19</ecNumber>
    </recommendedName>
    <alternativeName>
        <fullName evidence="8">tRNA(Ile)-2-lysyl-cytidine synthase</fullName>
    </alternativeName>
    <alternativeName>
        <fullName evidence="8">tRNA(Ile)-lysidine synthetase</fullName>
    </alternativeName>
</protein>
<feature type="domain" description="Lysidine-tRNA(Ile) synthetase C-terminal" evidence="9">
    <location>
        <begin position="399"/>
        <end position="471"/>
    </location>
</feature>
<dbReference type="SUPFAM" id="SSF52402">
    <property type="entry name" value="Adenine nucleotide alpha hydrolases-like"/>
    <property type="match status" value="1"/>
</dbReference>
<comment type="subcellular location">
    <subcellularLocation>
        <location evidence="1 8">Cytoplasm</location>
    </subcellularLocation>
</comment>
<dbReference type="InterPro" id="IPR012094">
    <property type="entry name" value="tRNA_Ile_lys_synt"/>
</dbReference>
<dbReference type="Pfam" id="PF01171">
    <property type="entry name" value="ATP_bind_3"/>
    <property type="match status" value="1"/>
</dbReference>
<dbReference type="NCBIfam" id="TIGR02432">
    <property type="entry name" value="lysidine_TilS_N"/>
    <property type="match status" value="1"/>
</dbReference>
<evidence type="ECO:0000313" key="10">
    <source>
        <dbReference type="EMBL" id="WOO41242.1"/>
    </source>
</evidence>
<comment type="function">
    <text evidence="8">Ligates lysine onto the cytidine present at position 34 of the AUA codon-specific tRNA(Ile) that contains the anticodon CAU, in an ATP-dependent manner. Cytidine is converted to lysidine, thus changing the amino acid specificity of the tRNA from methionine to isoleucine.</text>
</comment>
<keyword evidence="3 8" id="KW-0436">Ligase</keyword>
<comment type="catalytic activity">
    <reaction evidence="7 8">
        <text>cytidine(34) in tRNA(Ile2) + L-lysine + ATP = lysidine(34) in tRNA(Ile2) + AMP + diphosphate + H(+)</text>
        <dbReference type="Rhea" id="RHEA:43744"/>
        <dbReference type="Rhea" id="RHEA-COMP:10625"/>
        <dbReference type="Rhea" id="RHEA-COMP:10670"/>
        <dbReference type="ChEBI" id="CHEBI:15378"/>
        <dbReference type="ChEBI" id="CHEBI:30616"/>
        <dbReference type="ChEBI" id="CHEBI:32551"/>
        <dbReference type="ChEBI" id="CHEBI:33019"/>
        <dbReference type="ChEBI" id="CHEBI:82748"/>
        <dbReference type="ChEBI" id="CHEBI:83665"/>
        <dbReference type="ChEBI" id="CHEBI:456215"/>
        <dbReference type="EC" id="6.3.4.19"/>
    </reaction>
</comment>
<keyword evidence="4 8" id="KW-0819">tRNA processing</keyword>
<keyword evidence="6 8" id="KW-0067">ATP-binding</keyword>
<name>A0AAQ3LBF3_9BACT</name>
<sequence>MSKVSSGHDSKQNWQSLAVLLSARLAEPSLHPDAMVALEESQGSIGIACSGGADSLCLLLLIWERFPQLRERMIVLHYNHGLRGEESDNDEVFVSLVAKSLGIISKSKKETSELGYISEESLRKQRLAFFRESTCLCILQGHHGDDVLETILMRICRGSGTDGLSAPRPVHRHRDGLTFVRPLLAFERKTIQQALKELDIPWREDQSNTGRDFFRNRIRHDVVPALKSVSEHNPVAGALRTRTLLEEDSYDLDHIANSVFLQEVSESLTIEGFSHSRAILRRIVHHWLIRQGDLRLSAAAMDQLVTQLVQKEPITLAAGGGFIEFDGILLRRKAVASPLVHWSPIPLIPDTKVFLPEGFAVHAALVDLTDEWRERILSGKVDVKKEAFIAPVGNIIANIWLRKWMDGDRYRPLGSPGSKKLQDIFTNAKIPRMERKRIPLVCFGDENIAWIPGFPPAEAFKITKMTKQALWLTCDQT</sequence>
<dbReference type="CDD" id="cd01992">
    <property type="entry name" value="TilS_N"/>
    <property type="match status" value="1"/>
</dbReference>
<dbReference type="KEGG" id="puo:RZN69_21690"/>
<evidence type="ECO:0000313" key="11">
    <source>
        <dbReference type="Proteomes" id="UP001304300"/>
    </source>
</evidence>
<evidence type="ECO:0000256" key="7">
    <source>
        <dbReference type="ARBA" id="ARBA00048539"/>
    </source>
</evidence>
<dbReference type="InterPro" id="IPR011063">
    <property type="entry name" value="TilS/TtcA_N"/>
</dbReference>
<dbReference type="InterPro" id="IPR012796">
    <property type="entry name" value="Lysidine-tRNA-synth_C"/>
</dbReference>
<evidence type="ECO:0000256" key="5">
    <source>
        <dbReference type="ARBA" id="ARBA00022741"/>
    </source>
</evidence>
<accession>A0AAQ3LBF3</accession>
<keyword evidence="11" id="KW-1185">Reference proteome</keyword>
<dbReference type="EC" id="6.3.4.19" evidence="8"/>
<organism evidence="10 11">
    <name type="scientific">Rubellicoccus peritrichatus</name>
    <dbReference type="NCBI Taxonomy" id="3080537"/>
    <lineage>
        <taxon>Bacteria</taxon>
        <taxon>Pseudomonadati</taxon>
        <taxon>Verrucomicrobiota</taxon>
        <taxon>Opitutia</taxon>
        <taxon>Puniceicoccales</taxon>
        <taxon>Cerasicoccaceae</taxon>
        <taxon>Rubellicoccus</taxon>
    </lineage>
</organism>
<evidence type="ECO:0000256" key="6">
    <source>
        <dbReference type="ARBA" id="ARBA00022840"/>
    </source>
</evidence>
<dbReference type="Pfam" id="PF11734">
    <property type="entry name" value="TilS_C"/>
    <property type="match status" value="1"/>
</dbReference>
<dbReference type="PANTHER" id="PTHR43033">
    <property type="entry name" value="TRNA(ILE)-LYSIDINE SYNTHASE-RELATED"/>
    <property type="match status" value="1"/>
</dbReference>
<gene>
    <name evidence="8 10" type="primary">tilS</name>
    <name evidence="10" type="ORF">RZN69_21690</name>
</gene>